<dbReference type="EMBL" id="KB096551">
    <property type="protein sequence ID" value="ESO03985.1"/>
    <property type="molecule type" value="Genomic_DNA"/>
</dbReference>
<gene>
    <name evidence="2" type="primary">20204352</name>
    <name evidence="1" type="ORF">HELRODRAFT_173031</name>
</gene>
<reference evidence="2" key="3">
    <citation type="submission" date="2015-06" db="UniProtKB">
        <authorList>
            <consortium name="EnsemblMetazoa"/>
        </authorList>
    </citation>
    <scope>IDENTIFICATION</scope>
</reference>
<proteinExistence type="predicted"/>
<reference evidence="3" key="1">
    <citation type="submission" date="2012-12" db="EMBL/GenBank/DDBJ databases">
        <authorList>
            <person name="Hellsten U."/>
            <person name="Grimwood J."/>
            <person name="Chapman J.A."/>
            <person name="Shapiro H."/>
            <person name="Aerts A."/>
            <person name="Otillar R.P."/>
            <person name="Terry A.Y."/>
            <person name="Boore J.L."/>
            <person name="Simakov O."/>
            <person name="Marletaz F."/>
            <person name="Cho S.-J."/>
            <person name="Edsinger-Gonzales E."/>
            <person name="Havlak P."/>
            <person name="Kuo D.-H."/>
            <person name="Larsson T."/>
            <person name="Lv J."/>
            <person name="Arendt D."/>
            <person name="Savage R."/>
            <person name="Osoegawa K."/>
            <person name="de Jong P."/>
            <person name="Lindberg D.R."/>
            <person name="Seaver E.C."/>
            <person name="Weisblat D.A."/>
            <person name="Putnam N.H."/>
            <person name="Grigoriev I.V."/>
            <person name="Rokhsar D.S."/>
        </authorList>
    </citation>
    <scope>NUCLEOTIDE SEQUENCE</scope>
</reference>
<name>T1F6A3_HELRO</name>
<dbReference type="InParanoid" id="T1F6A3"/>
<dbReference type="CTD" id="20204352"/>
<dbReference type="Proteomes" id="UP000015101">
    <property type="component" value="Unassembled WGS sequence"/>
</dbReference>
<protein>
    <submittedName>
        <fullName evidence="1 2">Uncharacterized protein</fullName>
    </submittedName>
</protein>
<evidence type="ECO:0000313" key="2">
    <source>
        <dbReference type="EnsemblMetazoa" id="HelroP173031"/>
    </source>
</evidence>
<dbReference type="HOGENOM" id="CLU_1760770_0_0_1"/>
<evidence type="ECO:0000313" key="3">
    <source>
        <dbReference type="Proteomes" id="UP000015101"/>
    </source>
</evidence>
<dbReference type="EnsemblMetazoa" id="HelroT173031">
    <property type="protein sequence ID" value="HelroP173031"/>
    <property type="gene ID" value="HelroG173031"/>
</dbReference>
<keyword evidence="3" id="KW-1185">Reference proteome</keyword>
<dbReference type="AlphaFoldDB" id="T1F6A3"/>
<reference evidence="1 3" key="2">
    <citation type="journal article" date="2013" name="Nature">
        <title>Insights into bilaterian evolution from three spiralian genomes.</title>
        <authorList>
            <person name="Simakov O."/>
            <person name="Marletaz F."/>
            <person name="Cho S.J."/>
            <person name="Edsinger-Gonzales E."/>
            <person name="Havlak P."/>
            <person name="Hellsten U."/>
            <person name="Kuo D.H."/>
            <person name="Larsson T."/>
            <person name="Lv J."/>
            <person name="Arendt D."/>
            <person name="Savage R."/>
            <person name="Osoegawa K."/>
            <person name="de Jong P."/>
            <person name="Grimwood J."/>
            <person name="Chapman J.A."/>
            <person name="Shapiro H."/>
            <person name="Aerts A."/>
            <person name="Otillar R.P."/>
            <person name="Terry A.Y."/>
            <person name="Boore J.L."/>
            <person name="Grigoriev I.V."/>
            <person name="Lindberg D.R."/>
            <person name="Seaver E.C."/>
            <person name="Weisblat D.A."/>
            <person name="Putnam N.H."/>
            <person name="Rokhsar D.S."/>
        </authorList>
    </citation>
    <scope>NUCLEOTIDE SEQUENCE</scope>
</reference>
<dbReference type="RefSeq" id="XP_009017921.1">
    <property type="nucleotide sequence ID" value="XM_009019673.1"/>
</dbReference>
<organism evidence="2 3">
    <name type="scientific">Helobdella robusta</name>
    <name type="common">Californian leech</name>
    <dbReference type="NCBI Taxonomy" id="6412"/>
    <lineage>
        <taxon>Eukaryota</taxon>
        <taxon>Metazoa</taxon>
        <taxon>Spiralia</taxon>
        <taxon>Lophotrochozoa</taxon>
        <taxon>Annelida</taxon>
        <taxon>Clitellata</taxon>
        <taxon>Hirudinea</taxon>
        <taxon>Rhynchobdellida</taxon>
        <taxon>Glossiphoniidae</taxon>
        <taxon>Helobdella</taxon>
    </lineage>
</organism>
<dbReference type="GeneID" id="20204352"/>
<dbReference type="KEGG" id="hro:HELRODRAFT_173031"/>
<dbReference type="EMBL" id="AMQM01004431">
    <property type="status" value="NOT_ANNOTATED_CDS"/>
    <property type="molecule type" value="Genomic_DNA"/>
</dbReference>
<accession>T1F6A3</accession>
<evidence type="ECO:0000313" key="1">
    <source>
        <dbReference type="EMBL" id="ESO03985.1"/>
    </source>
</evidence>
<sequence>MSHYPHLIIHISSCLLTTFYNRTFASTLTKCYTGSGTGGHIENDILPANAALHCHEPIFLFTKLNMFTFMIACKNLPCSQSKSFYRAVNKMLHCIQQPVTGQHVNSHEKSILVENFVVFDGQKSAIHFLSVSLLANIIKQNPAVSHAG</sequence>